<feature type="compositionally biased region" description="Basic residues" evidence="1">
    <location>
        <begin position="26"/>
        <end position="36"/>
    </location>
</feature>
<dbReference type="Proteomes" id="UP000009131">
    <property type="component" value="Unassembled WGS sequence"/>
</dbReference>
<dbReference type="AlphaFoldDB" id="G7E944"/>
<evidence type="ECO:0000313" key="3">
    <source>
        <dbReference type="Proteomes" id="UP000009131"/>
    </source>
</evidence>
<dbReference type="InParanoid" id="G7E944"/>
<dbReference type="EMBL" id="BABT02000220">
    <property type="protein sequence ID" value="GAA99662.1"/>
    <property type="molecule type" value="Genomic_DNA"/>
</dbReference>
<reference evidence="2 3" key="1">
    <citation type="journal article" date="2011" name="J. Gen. Appl. Microbiol.">
        <title>Draft genome sequencing of the enigmatic basidiomycete Mixia osmundae.</title>
        <authorList>
            <person name="Nishida H."/>
            <person name="Nagatsuka Y."/>
            <person name="Sugiyama J."/>
        </authorList>
    </citation>
    <scope>NUCLEOTIDE SEQUENCE [LARGE SCALE GENOMIC DNA]</scope>
    <source>
        <strain evidence="3">CBS 9802 / IAM 14324 / JCM 22182 / KY 12970</strain>
    </source>
</reference>
<accession>G7E944</accession>
<feature type="region of interest" description="Disordered" evidence="1">
    <location>
        <begin position="18"/>
        <end position="43"/>
    </location>
</feature>
<comment type="caution">
    <text evidence="2">The sequence shown here is derived from an EMBL/GenBank/DDBJ whole genome shotgun (WGS) entry which is preliminary data.</text>
</comment>
<reference evidence="2 3" key="2">
    <citation type="journal article" date="2012" name="Open Biol.">
        <title>Characteristics of nucleosomes and linker DNA regions on the genome of the basidiomycete Mixia osmundae revealed by mono- and dinucleosome mapping.</title>
        <authorList>
            <person name="Nishida H."/>
            <person name="Kondo S."/>
            <person name="Matsumoto T."/>
            <person name="Suzuki Y."/>
            <person name="Yoshikawa H."/>
            <person name="Taylor T.D."/>
            <person name="Sugiyama J."/>
        </authorList>
    </citation>
    <scope>NUCLEOTIDE SEQUENCE [LARGE SCALE GENOMIC DNA]</scope>
    <source>
        <strain evidence="3">CBS 9802 / IAM 14324 / JCM 22182 / KY 12970</strain>
    </source>
</reference>
<dbReference type="HOGENOM" id="CLU_2027279_0_0_1"/>
<sequence length="122" mass="13141">MADFTCIFSRLGRTPTVGKSVQNRLGQKKNGARLRSPRSTPDDVSLRRALFAQELIGSACLLASDPPRISPVGEVSSELQPHQPPVSRKLGQALPNISPDELSIHILLVSFTSGSRQAPGWA</sequence>
<evidence type="ECO:0000256" key="1">
    <source>
        <dbReference type="SAM" id="MobiDB-lite"/>
    </source>
</evidence>
<keyword evidence="3" id="KW-1185">Reference proteome</keyword>
<protein>
    <submittedName>
        <fullName evidence="2">Uncharacterized protein</fullName>
    </submittedName>
</protein>
<dbReference type="RefSeq" id="XP_014568873.1">
    <property type="nucleotide sequence ID" value="XM_014713387.1"/>
</dbReference>
<gene>
    <name evidence="2" type="primary">Mo06365</name>
    <name evidence="2" type="ORF">E5Q_06365</name>
</gene>
<organism evidence="2 3">
    <name type="scientific">Mixia osmundae (strain CBS 9802 / IAM 14324 / JCM 22182 / KY 12970)</name>
    <dbReference type="NCBI Taxonomy" id="764103"/>
    <lineage>
        <taxon>Eukaryota</taxon>
        <taxon>Fungi</taxon>
        <taxon>Dikarya</taxon>
        <taxon>Basidiomycota</taxon>
        <taxon>Pucciniomycotina</taxon>
        <taxon>Mixiomycetes</taxon>
        <taxon>Mixiales</taxon>
        <taxon>Mixiaceae</taxon>
        <taxon>Mixia</taxon>
    </lineage>
</organism>
<evidence type="ECO:0000313" key="2">
    <source>
        <dbReference type="EMBL" id="GAA99662.1"/>
    </source>
</evidence>
<name>G7E944_MIXOS</name>
<proteinExistence type="predicted"/>